<dbReference type="AlphaFoldDB" id="D2HXT6"/>
<sequence>MRGAAEEAAPAGQALPLGLREEPERRETYLSFHFSSVSLVKNAKTSSVDKRGNKIVGETTTAGLASVGRDPPQTPHLVMVPRESYKTRNPKGSNPNFGRMREGQAVQIMTGLNIHGVGLIWTYLFLSQTSAFGKSYIPLSAATGYPYWSSACTAVY</sequence>
<protein>
    <submittedName>
        <fullName evidence="2">Uncharacterized protein</fullName>
    </submittedName>
</protein>
<reference evidence="2" key="1">
    <citation type="journal article" date="2010" name="Nature">
        <title>The sequence and de novo assembly of the giant panda genome.</title>
        <authorList>
            <person name="Li R."/>
            <person name="Fan W."/>
            <person name="Tian G."/>
            <person name="Zhu H."/>
            <person name="He L."/>
            <person name="Cai J."/>
            <person name="Huang Q."/>
            <person name="Cai Q."/>
            <person name="Li B."/>
            <person name="Bai Y."/>
            <person name="Zhang Z."/>
            <person name="Zhang Y."/>
            <person name="Wang W."/>
            <person name="Li J."/>
            <person name="Wei F."/>
            <person name="Li H."/>
            <person name="Jian M."/>
            <person name="Li J."/>
            <person name="Zhang Z."/>
            <person name="Nielsen R."/>
            <person name="Li D."/>
            <person name="Gu W."/>
            <person name="Yang Z."/>
            <person name="Xuan Z."/>
            <person name="Ryder O.A."/>
            <person name="Leung F.C."/>
            <person name="Zhou Y."/>
            <person name="Cao J."/>
            <person name="Sun X."/>
            <person name="Fu Y."/>
            <person name="Fang X."/>
            <person name="Guo X."/>
            <person name="Wang B."/>
            <person name="Hou R."/>
            <person name="Shen F."/>
            <person name="Mu B."/>
            <person name="Ni P."/>
            <person name="Lin R."/>
            <person name="Qian W."/>
            <person name="Wang G."/>
            <person name="Yu C."/>
            <person name="Nie W."/>
            <person name="Wang J."/>
            <person name="Wu Z."/>
            <person name="Liang H."/>
            <person name="Min J."/>
            <person name="Wu Q."/>
            <person name="Cheng S."/>
            <person name="Ruan J."/>
            <person name="Wang M."/>
            <person name="Shi Z."/>
            <person name="Wen M."/>
            <person name="Liu B."/>
            <person name="Ren X."/>
            <person name="Zheng H."/>
            <person name="Dong D."/>
            <person name="Cook K."/>
            <person name="Shan G."/>
            <person name="Zhang H."/>
            <person name="Kosiol C."/>
            <person name="Xie X."/>
            <person name="Lu Z."/>
            <person name="Zheng H."/>
            <person name="Li Y."/>
            <person name="Steiner C.C."/>
            <person name="Lam T.T."/>
            <person name="Lin S."/>
            <person name="Zhang Q."/>
            <person name="Li G."/>
            <person name="Tian J."/>
            <person name="Gong T."/>
            <person name="Liu H."/>
            <person name="Zhang D."/>
            <person name="Fang L."/>
            <person name="Ye C."/>
            <person name="Zhang J."/>
            <person name="Hu W."/>
            <person name="Xu A."/>
            <person name="Ren Y."/>
            <person name="Zhang G."/>
            <person name="Bruford M.W."/>
            <person name="Li Q."/>
            <person name="Ma L."/>
            <person name="Guo Y."/>
            <person name="An N."/>
            <person name="Hu Y."/>
            <person name="Zheng Y."/>
            <person name="Shi Y."/>
            <person name="Li Z."/>
            <person name="Liu Q."/>
            <person name="Chen Y."/>
            <person name="Zhao J."/>
            <person name="Qu N."/>
            <person name="Zhao S."/>
            <person name="Tian F."/>
            <person name="Wang X."/>
            <person name="Wang H."/>
            <person name="Xu L."/>
            <person name="Liu X."/>
            <person name="Vinar T."/>
            <person name="Wang Y."/>
            <person name="Lam T.W."/>
            <person name="Yiu S.M."/>
            <person name="Liu S."/>
            <person name="Zhang H."/>
            <person name="Li D."/>
            <person name="Huang Y."/>
            <person name="Wang X."/>
            <person name="Yang G."/>
            <person name="Jiang Z."/>
            <person name="Wang J."/>
            <person name="Qin N."/>
            <person name="Li L."/>
            <person name="Li J."/>
            <person name="Bolund L."/>
            <person name="Kristiansen K."/>
            <person name="Wong G.K."/>
            <person name="Olson M."/>
            <person name="Zhang X."/>
            <person name="Li S."/>
            <person name="Yang H."/>
            <person name="Wang J."/>
            <person name="Wang J."/>
        </authorList>
    </citation>
    <scope>NUCLEOTIDE SEQUENCE [LARGE SCALE GENOMIC DNA]</scope>
</reference>
<name>D2HXT6_AILME</name>
<proteinExistence type="predicted"/>
<evidence type="ECO:0000256" key="1">
    <source>
        <dbReference type="SAM" id="MobiDB-lite"/>
    </source>
</evidence>
<feature type="compositionally biased region" description="Low complexity" evidence="1">
    <location>
        <begin position="6"/>
        <end position="18"/>
    </location>
</feature>
<gene>
    <name evidence="2" type="ORF">PANDA_017474</name>
</gene>
<feature type="region of interest" description="Disordered" evidence="1">
    <location>
        <begin position="1"/>
        <end position="20"/>
    </location>
</feature>
<evidence type="ECO:0000313" key="2">
    <source>
        <dbReference type="EMBL" id="EFB17734.1"/>
    </source>
</evidence>
<accession>D2HXT6</accession>
<organism evidence="2">
    <name type="scientific">Ailuropoda melanoleuca</name>
    <name type="common">Giant panda</name>
    <dbReference type="NCBI Taxonomy" id="9646"/>
    <lineage>
        <taxon>Eukaryota</taxon>
        <taxon>Metazoa</taxon>
        <taxon>Chordata</taxon>
        <taxon>Craniata</taxon>
        <taxon>Vertebrata</taxon>
        <taxon>Euteleostomi</taxon>
        <taxon>Mammalia</taxon>
        <taxon>Eutheria</taxon>
        <taxon>Laurasiatheria</taxon>
        <taxon>Carnivora</taxon>
        <taxon>Caniformia</taxon>
        <taxon>Ursidae</taxon>
        <taxon>Ailuropoda</taxon>
    </lineage>
</organism>
<dbReference type="InParanoid" id="D2HXT6"/>
<dbReference type="EMBL" id="GL193646">
    <property type="protein sequence ID" value="EFB17734.1"/>
    <property type="molecule type" value="Genomic_DNA"/>
</dbReference>